<reference evidence="1 2" key="1">
    <citation type="submission" date="2018-03" db="EMBL/GenBank/DDBJ databases">
        <title>Genome sequencing of Phreatobacter sp.</title>
        <authorList>
            <person name="Kim S.-J."/>
            <person name="Heo J."/>
            <person name="Kwon S.-W."/>
        </authorList>
    </citation>
    <scope>NUCLEOTIDE SEQUENCE [LARGE SCALE GENOMIC DNA]</scope>
    <source>
        <strain evidence="1 2">S-12</strain>
    </source>
</reference>
<dbReference type="InterPro" id="IPR006427">
    <property type="entry name" value="Portal_HK97"/>
</dbReference>
<name>A0A2S0N7F7_9HYPH</name>
<gene>
    <name evidence="1" type="ORF">C6569_02625</name>
</gene>
<evidence type="ECO:0000313" key="2">
    <source>
        <dbReference type="Proteomes" id="UP000237889"/>
    </source>
</evidence>
<dbReference type="InterPro" id="IPR006944">
    <property type="entry name" value="Phage/GTA_portal"/>
</dbReference>
<dbReference type="OrthoDB" id="9134461at2"/>
<protein>
    <submittedName>
        <fullName evidence="1">Phage portal protein</fullName>
    </submittedName>
</protein>
<dbReference type="Pfam" id="PF04860">
    <property type="entry name" value="Phage_portal"/>
    <property type="match status" value="1"/>
</dbReference>
<dbReference type="Proteomes" id="UP000237889">
    <property type="component" value="Chromosome"/>
</dbReference>
<accession>A0A2S0N7F7</accession>
<evidence type="ECO:0000313" key="1">
    <source>
        <dbReference type="EMBL" id="AVO44046.1"/>
    </source>
</evidence>
<dbReference type="EMBL" id="CP027668">
    <property type="protein sequence ID" value="AVO44046.1"/>
    <property type="molecule type" value="Genomic_DNA"/>
</dbReference>
<sequence>MSFLSRLLGAPEAKRSRTAALVALSPLGRPAWSSPEPKRFHGEALAKNPVAARAVARVARAAAEIPFQFTEGGSDASAHPAALLIERPNEGQDRVALAEMLATHLLLTGNAYVEAVSVEGRVRELHVLRPDRMRLVPGGDGRPAAYDYEVDGRSLRFGQEGAVPPVLHLTLPHPFDDHFGLAPLAAAAAAIDIHNAATAWTKALLDNAARPSGALVYSGGDGTLSEDQYERLKAELADSFSGSRNAGRPLLLEGGLDWKQL</sequence>
<keyword evidence="2" id="KW-1185">Reference proteome</keyword>
<dbReference type="KEGG" id="phr:C6569_02625"/>
<organism evidence="1 2">
    <name type="scientific">Phreatobacter cathodiphilus</name>
    <dbReference type="NCBI Taxonomy" id="1868589"/>
    <lineage>
        <taxon>Bacteria</taxon>
        <taxon>Pseudomonadati</taxon>
        <taxon>Pseudomonadota</taxon>
        <taxon>Alphaproteobacteria</taxon>
        <taxon>Hyphomicrobiales</taxon>
        <taxon>Phreatobacteraceae</taxon>
        <taxon>Phreatobacter</taxon>
    </lineage>
</organism>
<dbReference type="NCBIfam" id="TIGR01537">
    <property type="entry name" value="portal_HK97"/>
    <property type="match status" value="1"/>
</dbReference>
<dbReference type="RefSeq" id="WP_106747376.1">
    <property type="nucleotide sequence ID" value="NZ_CP027668.1"/>
</dbReference>
<dbReference type="AlphaFoldDB" id="A0A2S0N7F7"/>
<proteinExistence type="predicted"/>